<evidence type="ECO:0000256" key="2">
    <source>
        <dbReference type="ARBA" id="ARBA00023239"/>
    </source>
</evidence>
<dbReference type="GO" id="GO:0008730">
    <property type="term" value="F:L(+)-tartrate dehydratase activity"/>
    <property type="evidence" value="ECO:0007669"/>
    <property type="project" value="UniProtKB-EC"/>
</dbReference>
<sequence length="188" mass="20643">MHTCMLIYQRNITNNLDNMNVIKRLRTPISNMDIDDLRVGDKLLISGTIFTGRDAVLPKLKENLINNLERKIPFNLEGSVIMHTAVSGAGIAPTTSNKEEIESSMVILAKNGVKIHIGKGALNDKTKMSLAKEKSIFVVTPPVAALLTNHIISKELIAYEEEGIEAIFKLNVKNIPGIVAIAHGESIY</sequence>
<accession>A0A644SU25</accession>
<feature type="domain" description="Fe-S hydro-lyase tartrate dehydratase beta-type catalytic" evidence="3">
    <location>
        <begin position="24"/>
        <end position="188"/>
    </location>
</feature>
<dbReference type="SUPFAM" id="SSF117457">
    <property type="entry name" value="FumA C-terminal domain-like"/>
    <property type="match status" value="1"/>
</dbReference>
<dbReference type="PANTHER" id="PTHR43351:SF2">
    <property type="entry name" value="L(+)-TARTRATE DEHYDRATASE SUBUNIT BETA-RELATED"/>
    <property type="match status" value="1"/>
</dbReference>
<evidence type="ECO:0000313" key="4">
    <source>
        <dbReference type="EMBL" id="MPL58136.1"/>
    </source>
</evidence>
<dbReference type="EMBL" id="VSSQ01000006">
    <property type="protein sequence ID" value="MPL58136.1"/>
    <property type="molecule type" value="Genomic_DNA"/>
</dbReference>
<evidence type="ECO:0000259" key="3">
    <source>
        <dbReference type="Pfam" id="PF05683"/>
    </source>
</evidence>
<protein>
    <submittedName>
        <fullName evidence="4">L(+)-tartrate dehydratase subunit beta</fullName>
        <ecNumber evidence="4">4.2.1.32</ecNumber>
    </submittedName>
</protein>
<dbReference type="AlphaFoldDB" id="A0A644SU25"/>
<dbReference type="Gene3D" id="3.20.130.10">
    <property type="entry name" value="Fe-S hydro-lyase, tartrate dehydratase beta-type, catalytic domain"/>
    <property type="match status" value="1"/>
</dbReference>
<comment type="caution">
    <text evidence="4">The sequence shown here is derived from an EMBL/GenBank/DDBJ whole genome shotgun (WGS) entry which is preliminary data.</text>
</comment>
<dbReference type="InterPro" id="IPR004647">
    <property type="entry name" value="Fe-S_hydro-lyase_TtdB-typ_cat"/>
</dbReference>
<dbReference type="PANTHER" id="PTHR43351">
    <property type="entry name" value="L(+)-TARTRATE DEHYDRATASE SUBUNIT BETA"/>
    <property type="match status" value="1"/>
</dbReference>
<gene>
    <name evidence="4" type="primary">ttdB_1</name>
    <name evidence="4" type="ORF">SDC9_03667</name>
</gene>
<dbReference type="InterPro" id="IPR036660">
    <property type="entry name" value="Fe-S_hydroAse_TtdB_cat_sf"/>
</dbReference>
<proteinExistence type="inferred from homology"/>
<dbReference type="Pfam" id="PF05683">
    <property type="entry name" value="Fumerase_C"/>
    <property type="match status" value="1"/>
</dbReference>
<organism evidence="4">
    <name type="scientific">bioreactor metagenome</name>
    <dbReference type="NCBI Taxonomy" id="1076179"/>
    <lineage>
        <taxon>unclassified sequences</taxon>
        <taxon>metagenomes</taxon>
        <taxon>ecological metagenomes</taxon>
    </lineage>
</organism>
<keyword evidence="2 4" id="KW-0456">Lyase</keyword>
<dbReference type="EC" id="4.2.1.32" evidence="4"/>
<name>A0A644SU25_9ZZZZ</name>
<comment type="similarity">
    <text evidence="1">Belongs to the class-I fumarase family.</text>
</comment>
<reference evidence="4" key="1">
    <citation type="submission" date="2019-08" db="EMBL/GenBank/DDBJ databases">
        <authorList>
            <person name="Kucharzyk K."/>
            <person name="Murdoch R.W."/>
            <person name="Higgins S."/>
            <person name="Loffler F."/>
        </authorList>
    </citation>
    <scope>NUCLEOTIDE SEQUENCE</scope>
</reference>
<evidence type="ECO:0000256" key="1">
    <source>
        <dbReference type="ARBA" id="ARBA00008876"/>
    </source>
</evidence>